<gene>
    <name evidence="2" type="ORF">AVDCRST_MAG06-991</name>
</gene>
<dbReference type="InterPro" id="IPR024078">
    <property type="entry name" value="LmbE-like_dom_sf"/>
</dbReference>
<organism evidence="2">
    <name type="scientific">uncultured Nocardioides sp</name>
    <dbReference type="NCBI Taxonomy" id="198441"/>
    <lineage>
        <taxon>Bacteria</taxon>
        <taxon>Bacillati</taxon>
        <taxon>Actinomycetota</taxon>
        <taxon>Actinomycetes</taxon>
        <taxon>Propionibacteriales</taxon>
        <taxon>Nocardioidaceae</taxon>
        <taxon>Nocardioides</taxon>
        <taxon>environmental samples</taxon>
    </lineage>
</organism>
<dbReference type="PANTHER" id="PTHR12993:SF26">
    <property type="entry name" value="1D-MYO-INOSITOL 2-ACETAMIDO-2-DEOXY-ALPHA-D-GLUCOPYRANOSIDE DEACETYLASE"/>
    <property type="match status" value="1"/>
</dbReference>
<name>A0A6J4N916_9ACTN</name>
<keyword evidence="1" id="KW-0862">Zinc</keyword>
<dbReference type="GO" id="GO:0016811">
    <property type="term" value="F:hydrolase activity, acting on carbon-nitrogen (but not peptide) bonds, in linear amides"/>
    <property type="evidence" value="ECO:0007669"/>
    <property type="project" value="TreeGrafter"/>
</dbReference>
<dbReference type="AlphaFoldDB" id="A0A6J4N916"/>
<dbReference type="Pfam" id="PF02585">
    <property type="entry name" value="PIG-L"/>
    <property type="match status" value="1"/>
</dbReference>
<proteinExistence type="predicted"/>
<dbReference type="GO" id="GO:0016137">
    <property type="term" value="P:glycoside metabolic process"/>
    <property type="evidence" value="ECO:0007669"/>
    <property type="project" value="UniProtKB-ARBA"/>
</dbReference>
<dbReference type="Gene3D" id="3.40.50.10320">
    <property type="entry name" value="LmbE-like"/>
    <property type="match status" value="1"/>
</dbReference>
<dbReference type="SUPFAM" id="SSF102588">
    <property type="entry name" value="LmbE-like"/>
    <property type="match status" value="1"/>
</dbReference>
<evidence type="ECO:0000313" key="2">
    <source>
        <dbReference type="EMBL" id="CAA9381466.1"/>
    </source>
</evidence>
<evidence type="ECO:0000256" key="1">
    <source>
        <dbReference type="ARBA" id="ARBA00022833"/>
    </source>
</evidence>
<accession>A0A6J4N916</accession>
<dbReference type="EMBL" id="CADCUP010000069">
    <property type="protein sequence ID" value="CAA9381466.1"/>
    <property type="molecule type" value="Genomic_DNA"/>
</dbReference>
<dbReference type="InterPro" id="IPR003737">
    <property type="entry name" value="GlcNAc_PI_deacetylase-related"/>
</dbReference>
<sequence length="305" mass="32409">MGQVLSESRPETASEVAVWELPLGDGHGACRHGVLGSVKVLSAPARQVEEVTMSARATRLMLVVAHPDDETFGCGSLLLHAAARGAVTAVCCATRGEAGTAADPTADLGSVREQELHDAARVLGVSEVSLLDFADSDMTGEPPAGSLVAAPFEDVVASVSHSIRAFAPDVLVTLDASDGHRDHARIRDAALAAAERCEVPAAYLACLPRSLMHRWVDRMRSERPDVAHLDPEIAAIGTPDEHITTRIEATEHLARRERAIAVHASQTSPFEGLPPDLRTAFLDTVHLQRVVPPWPGGPQESDLPL</sequence>
<protein>
    <submittedName>
        <fullName evidence="2">Uncharacterized protein</fullName>
    </submittedName>
</protein>
<dbReference type="PANTHER" id="PTHR12993">
    <property type="entry name" value="N-ACETYLGLUCOSAMINYL-PHOSPHATIDYLINOSITOL DE-N-ACETYLASE-RELATED"/>
    <property type="match status" value="1"/>
</dbReference>
<reference evidence="2" key="1">
    <citation type="submission" date="2020-02" db="EMBL/GenBank/DDBJ databases">
        <authorList>
            <person name="Meier V. D."/>
        </authorList>
    </citation>
    <scope>NUCLEOTIDE SEQUENCE</scope>
    <source>
        <strain evidence="2">AVDCRST_MAG06</strain>
    </source>
</reference>